<reference evidence="1 2" key="1">
    <citation type="journal article" date="2019" name="Emerg. Microbes Infect.">
        <title>Comprehensive subspecies identification of 175 nontuberculous mycobacteria species based on 7547 genomic profiles.</title>
        <authorList>
            <person name="Matsumoto Y."/>
            <person name="Kinjo T."/>
            <person name="Motooka D."/>
            <person name="Nabeya D."/>
            <person name="Jung N."/>
            <person name="Uechi K."/>
            <person name="Horii T."/>
            <person name="Iida T."/>
            <person name="Fujita J."/>
            <person name="Nakamura S."/>
        </authorList>
    </citation>
    <scope>NUCLEOTIDE SEQUENCE [LARGE SCALE GENOMIC DNA]</scope>
    <source>
        <strain evidence="1 2">JCM 30275</strain>
    </source>
</reference>
<evidence type="ECO:0000313" key="2">
    <source>
        <dbReference type="Proteomes" id="UP000467249"/>
    </source>
</evidence>
<dbReference type="Proteomes" id="UP000467249">
    <property type="component" value="Chromosome"/>
</dbReference>
<name>A0A6N4VZW9_9MYCO</name>
<sequence>MGGSLAGARLIYLGPRDGAGGVGDYAQQFLDAVRPLFGAVVEYRHGGPGEDGVADLRRHRRAVGTLIDEPYPGPTLVHAELSGGAVTPFWAIAGRRDVALSATVHDPPNLIWWPWRTRFMANHRLVNHGVHVPLQAVSRRVERSVAAGLQLFSLTDSGARSLASAYPRARVARVPHIAPVRRAVTPAPQRPLAVGFFGLVYRGKGFELIGRIRELLSDDVAIRVAGRGTEQLPSVPGIDIVGGVEGADEDAFFESVRAVVVPYGRRTFYGPAYPSSAVVTHAIGYGTPVICSDHGALVDLDQRHGAVVVRVPSTDSTGGVEQFCWAIDYLVKDSERLHQLGANAILERDRRSPQRVAQAYAEHWSRMVGTR</sequence>
<keyword evidence="2" id="KW-1185">Reference proteome</keyword>
<dbReference type="AlphaFoldDB" id="A0A6N4VZW9"/>
<proteinExistence type="predicted"/>
<evidence type="ECO:0000313" key="1">
    <source>
        <dbReference type="EMBL" id="BBZ75190.1"/>
    </source>
</evidence>
<dbReference type="SUPFAM" id="SSF53756">
    <property type="entry name" value="UDP-Glycosyltransferase/glycogen phosphorylase"/>
    <property type="match status" value="1"/>
</dbReference>
<organism evidence="1 2">
    <name type="scientific">Mycolicibacterium anyangense</name>
    <dbReference type="NCBI Taxonomy" id="1431246"/>
    <lineage>
        <taxon>Bacteria</taxon>
        <taxon>Bacillati</taxon>
        <taxon>Actinomycetota</taxon>
        <taxon>Actinomycetes</taxon>
        <taxon>Mycobacteriales</taxon>
        <taxon>Mycobacteriaceae</taxon>
        <taxon>Mycolicibacterium</taxon>
    </lineage>
</organism>
<accession>A0A6N4VZW9</accession>
<dbReference type="KEGG" id="many:MANY_05270"/>
<evidence type="ECO:0008006" key="3">
    <source>
        <dbReference type="Google" id="ProtNLM"/>
    </source>
</evidence>
<protein>
    <recommendedName>
        <fullName evidence="3">Glycosyl transferase family 1 domain-containing protein</fullName>
    </recommendedName>
</protein>
<gene>
    <name evidence="1" type="ORF">MANY_05270</name>
</gene>
<dbReference type="EMBL" id="AP022620">
    <property type="protein sequence ID" value="BBZ75190.1"/>
    <property type="molecule type" value="Genomic_DNA"/>
</dbReference>
<dbReference type="Gene3D" id="3.40.50.2000">
    <property type="entry name" value="Glycogen Phosphorylase B"/>
    <property type="match status" value="1"/>
</dbReference>
<dbReference type="RefSeq" id="WP_163802821.1">
    <property type="nucleotide sequence ID" value="NZ_AP022620.1"/>
</dbReference>